<comment type="caution">
    <text evidence="1">The sequence shown here is derived from an EMBL/GenBank/DDBJ whole genome shotgun (WGS) entry which is preliminary data.</text>
</comment>
<dbReference type="Proteomes" id="UP000534294">
    <property type="component" value="Unassembled WGS sequence"/>
</dbReference>
<evidence type="ECO:0000313" key="2">
    <source>
        <dbReference type="Proteomes" id="UP000534294"/>
    </source>
</evidence>
<keyword evidence="2" id="KW-1185">Reference proteome</keyword>
<name>A0A7W7YJN7_9BACT</name>
<protein>
    <submittedName>
        <fullName evidence="1">Uncharacterized protein</fullName>
    </submittedName>
</protein>
<dbReference type="RefSeq" id="WP_184207137.1">
    <property type="nucleotide sequence ID" value="NZ_JACHIF010000002.1"/>
</dbReference>
<organism evidence="1 2">
    <name type="scientific">Prosthecobacter dejongeii</name>
    <dbReference type="NCBI Taxonomy" id="48465"/>
    <lineage>
        <taxon>Bacteria</taxon>
        <taxon>Pseudomonadati</taxon>
        <taxon>Verrucomicrobiota</taxon>
        <taxon>Verrucomicrobiia</taxon>
        <taxon>Verrucomicrobiales</taxon>
        <taxon>Verrucomicrobiaceae</taxon>
        <taxon>Prosthecobacter</taxon>
    </lineage>
</organism>
<gene>
    <name evidence="1" type="ORF">HNQ64_001586</name>
</gene>
<sequence length="161" mass="18261">MDLRNWVNRLHLFRVVWAIGGHAGDGDSLDVAYRYHSSDELLNFFRFLGLEPVVYAEKPPQPEVGVPYPGDVYDQFPFLVQGTEWIEQPSHCQVAGQAVFIYAHGGEVTLGVHDGFEITDAAVARAEMLEKLLEKAPLERIDPPVDSRRCICPKHHPEYFE</sequence>
<dbReference type="EMBL" id="JACHIF010000002">
    <property type="protein sequence ID" value="MBB5037344.1"/>
    <property type="molecule type" value="Genomic_DNA"/>
</dbReference>
<evidence type="ECO:0000313" key="1">
    <source>
        <dbReference type="EMBL" id="MBB5037344.1"/>
    </source>
</evidence>
<accession>A0A7W7YJN7</accession>
<reference evidence="1 2" key="1">
    <citation type="submission" date="2020-08" db="EMBL/GenBank/DDBJ databases">
        <title>Genomic Encyclopedia of Type Strains, Phase IV (KMG-IV): sequencing the most valuable type-strain genomes for metagenomic binning, comparative biology and taxonomic classification.</title>
        <authorList>
            <person name="Goeker M."/>
        </authorList>
    </citation>
    <scope>NUCLEOTIDE SEQUENCE [LARGE SCALE GENOMIC DNA]</scope>
    <source>
        <strain evidence="1 2">DSM 12251</strain>
    </source>
</reference>
<proteinExistence type="predicted"/>
<dbReference type="AlphaFoldDB" id="A0A7W7YJN7"/>